<reference evidence="2" key="1">
    <citation type="journal article" date="2019" name="Int. J. Syst. Evol. Microbiol.">
        <title>The Global Catalogue of Microorganisms (GCM) 10K type strain sequencing project: providing services to taxonomists for standard genome sequencing and annotation.</title>
        <authorList>
            <consortium name="The Broad Institute Genomics Platform"/>
            <consortium name="The Broad Institute Genome Sequencing Center for Infectious Disease"/>
            <person name="Wu L."/>
            <person name="Ma J."/>
        </authorList>
    </citation>
    <scope>NUCLEOTIDE SEQUENCE [LARGE SCALE GENOMIC DNA]</scope>
    <source>
        <strain evidence="2">JCM 18274</strain>
    </source>
</reference>
<evidence type="ECO:0000313" key="2">
    <source>
        <dbReference type="Proteomes" id="UP001500433"/>
    </source>
</evidence>
<proteinExistence type="predicted"/>
<accession>A0ABP9EQI5</accession>
<organism evidence="1 2">
    <name type="scientific">Flaviramulus aquimarinus</name>
    <dbReference type="NCBI Taxonomy" id="1170456"/>
    <lineage>
        <taxon>Bacteria</taxon>
        <taxon>Pseudomonadati</taxon>
        <taxon>Bacteroidota</taxon>
        <taxon>Flavobacteriia</taxon>
        <taxon>Flavobacteriales</taxon>
        <taxon>Flavobacteriaceae</taxon>
        <taxon>Flaviramulus</taxon>
    </lineage>
</organism>
<sequence length="145" mass="16641">MKFNFNKILAAFGNTRAMKHTQIDNDIEDIINSIDEEAFAVSEHNVFFAKISELGGYYYIITIIVGAFKIKTMKGAKLNVEGENFNLILNSDINEFESNHYNVSNRYITRIDFQIEEADIPKFDKKGIKTLKLSTKKQDISFTTL</sequence>
<dbReference type="EMBL" id="BAABJH010000001">
    <property type="protein sequence ID" value="GAA4883642.1"/>
    <property type="molecule type" value="Genomic_DNA"/>
</dbReference>
<gene>
    <name evidence="1" type="ORF">GCM10023311_02310</name>
</gene>
<evidence type="ECO:0000313" key="1">
    <source>
        <dbReference type="EMBL" id="GAA4883642.1"/>
    </source>
</evidence>
<dbReference type="Proteomes" id="UP001500433">
    <property type="component" value="Unassembled WGS sequence"/>
</dbReference>
<name>A0ABP9EQI5_9FLAO</name>
<dbReference type="RefSeq" id="WP_345272106.1">
    <property type="nucleotide sequence ID" value="NZ_BAABJH010000001.1"/>
</dbReference>
<protein>
    <submittedName>
        <fullName evidence="1">Uncharacterized protein</fullName>
    </submittedName>
</protein>
<comment type="caution">
    <text evidence="1">The sequence shown here is derived from an EMBL/GenBank/DDBJ whole genome shotgun (WGS) entry which is preliminary data.</text>
</comment>
<keyword evidence="2" id="KW-1185">Reference proteome</keyword>